<dbReference type="SUPFAM" id="SSF47473">
    <property type="entry name" value="EF-hand"/>
    <property type="match status" value="1"/>
</dbReference>
<reference evidence="2" key="1">
    <citation type="journal article" date="2006" name="PLoS Biol.">
        <title>Macronuclear genome sequence of the ciliate Tetrahymena thermophila, a model eukaryote.</title>
        <authorList>
            <person name="Eisen J.A."/>
            <person name="Coyne R.S."/>
            <person name="Wu M."/>
            <person name="Wu D."/>
            <person name="Thiagarajan M."/>
            <person name="Wortman J.R."/>
            <person name="Badger J.H."/>
            <person name="Ren Q."/>
            <person name="Amedeo P."/>
            <person name="Jones K.M."/>
            <person name="Tallon L.J."/>
            <person name="Delcher A.L."/>
            <person name="Salzberg S.L."/>
            <person name="Silva J.C."/>
            <person name="Haas B.J."/>
            <person name="Majoros W.H."/>
            <person name="Farzad M."/>
            <person name="Carlton J.M."/>
            <person name="Smith R.K. Jr."/>
            <person name="Garg J."/>
            <person name="Pearlman R.E."/>
            <person name="Karrer K.M."/>
            <person name="Sun L."/>
            <person name="Manning G."/>
            <person name="Elde N.C."/>
            <person name="Turkewitz A.P."/>
            <person name="Asai D.J."/>
            <person name="Wilkes D.E."/>
            <person name="Wang Y."/>
            <person name="Cai H."/>
            <person name="Collins K."/>
            <person name="Stewart B.A."/>
            <person name="Lee S.R."/>
            <person name="Wilamowska K."/>
            <person name="Weinberg Z."/>
            <person name="Ruzzo W.L."/>
            <person name="Wloga D."/>
            <person name="Gaertig J."/>
            <person name="Frankel J."/>
            <person name="Tsao C.-C."/>
            <person name="Gorovsky M.A."/>
            <person name="Keeling P.J."/>
            <person name="Waller R.F."/>
            <person name="Patron N.J."/>
            <person name="Cherry J.M."/>
            <person name="Stover N.A."/>
            <person name="Krieger C.J."/>
            <person name="del Toro C."/>
            <person name="Ryder H.F."/>
            <person name="Williamson S.C."/>
            <person name="Barbeau R.A."/>
            <person name="Hamilton E.P."/>
            <person name="Orias E."/>
        </authorList>
    </citation>
    <scope>NUCLEOTIDE SEQUENCE [LARGE SCALE GENOMIC DNA]</scope>
    <source>
        <strain evidence="2">SB210</strain>
    </source>
</reference>
<gene>
    <name evidence="1" type="ORF">TTHERM_00238930</name>
</gene>
<dbReference type="EMBL" id="GG662443">
    <property type="protein sequence ID" value="EAS04573.1"/>
    <property type="molecule type" value="Genomic_DNA"/>
</dbReference>
<dbReference type="HOGENOM" id="CLU_1744183_0_0_1"/>
<organism evidence="1 2">
    <name type="scientific">Tetrahymena thermophila (strain SB210)</name>
    <dbReference type="NCBI Taxonomy" id="312017"/>
    <lineage>
        <taxon>Eukaryota</taxon>
        <taxon>Sar</taxon>
        <taxon>Alveolata</taxon>
        <taxon>Ciliophora</taxon>
        <taxon>Intramacronucleata</taxon>
        <taxon>Oligohymenophorea</taxon>
        <taxon>Hymenostomatida</taxon>
        <taxon>Tetrahymenina</taxon>
        <taxon>Tetrahymenidae</taxon>
        <taxon>Tetrahymena</taxon>
    </lineage>
</organism>
<dbReference type="Proteomes" id="UP000009168">
    <property type="component" value="Unassembled WGS sequence"/>
</dbReference>
<dbReference type="InParanoid" id="I7MAG9"/>
<proteinExistence type="predicted"/>
<dbReference type="KEGG" id="tet:TTHERM_00238930"/>
<name>I7MAG9_TETTS</name>
<sequence length="150" mass="18111">MNKKSQIKQYKTKVSDDDLNSLYQYLQDRDESIDISLLRDKIQEFGLDQECQVFMEKTKNPEETPYLKIDQLKNWLDIDYNNERDFKFIFSVMTKINDKDSIDEQTLQNLNKKYKLDLTKEDIDMMIKYANKDSKNKTVSMKELREFILH</sequence>
<dbReference type="AlphaFoldDB" id="I7MAG9"/>
<protein>
    <submittedName>
        <fullName evidence="1">Uncharacterized protein</fullName>
    </submittedName>
</protein>
<dbReference type="InterPro" id="IPR011992">
    <property type="entry name" value="EF-hand-dom_pair"/>
</dbReference>
<keyword evidence="2" id="KW-1185">Reference proteome</keyword>
<dbReference type="RefSeq" id="XP_001024818.1">
    <property type="nucleotide sequence ID" value="XM_001024818.3"/>
</dbReference>
<dbReference type="GeneID" id="7829213"/>
<evidence type="ECO:0000313" key="1">
    <source>
        <dbReference type="EMBL" id="EAS04573.1"/>
    </source>
</evidence>
<accession>I7MAG9</accession>
<evidence type="ECO:0000313" key="2">
    <source>
        <dbReference type="Proteomes" id="UP000009168"/>
    </source>
</evidence>